<dbReference type="InterPro" id="IPR016040">
    <property type="entry name" value="NAD(P)-bd_dom"/>
</dbReference>
<evidence type="ECO:0000313" key="3">
    <source>
        <dbReference type="Proteomes" id="UP000705283"/>
    </source>
</evidence>
<reference evidence="2" key="2">
    <citation type="submission" date="2022-09" db="EMBL/GenBank/DDBJ databases">
        <title>Rouxiella aceris sp. nov., isolated from tree sap and emended description of the genus Rhouxiella.</title>
        <authorList>
            <person name="Kim I.S."/>
        </authorList>
    </citation>
    <scope>NUCLEOTIDE SEQUENCE</scope>
    <source>
        <strain evidence="2">SAP-2</strain>
    </source>
</reference>
<dbReference type="RefSeq" id="WP_194977741.1">
    <property type="nucleotide sequence ID" value="NZ_JADMKS010000003.1"/>
</dbReference>
<dbReference type="PANTHER" id="PTHR15020">
    <property type="entry name" value="FLAVIN REDUCTASE-RELATED"/>
    <property type="match status" value="1"/>
</dbReference>
<dbReference type="EMBL" id="JADMKS010000003">
    <property type="protein sequence ID" value="MBF6636413.1"/>
    <property type="molecule type" value="Genomic_DNA"/>
</dbReference>
<name>A0AA40X0R2_9GAMM</name>
<dbReference type="PANTHER" id="PTHR15020:SF50">
    <property type="entry name" value="UPF0659 PROTEIN YMR090W"/>
    <property type="match status" value="1"/>
</dbReference>
<dbReference type="AlphaFoldDB" id="A0AA40X0R2"/>
<dbReference type="Pfam" id="PF13460">
    <property type="entry name" value="NAD_binding_10"/>
    <property type="match status" value="1"/>
</dbReference>
<evidence type="ECO:0000259" key="1">
    <source>
        <dbReference type="Pfam" id="PF13460"/>
    </source>
</evidence>
<accession>A0AA40X0R2</accession>
<proteinExistence type="predicted"/>
<protein>
    <submittedName>
        <fullName evidence="2">SDR family oxidoreductase</fullName>
    </submittedName>
</protein>
<organism evidence="2 3">
    <name type="scientific">Rouxiella silvae</name>
    <dbReference type="NCBI Taxonomy" id="1646373"/>
    <lineage>
        <taxon>Bacteria</taxon>
        <taxon>Pseudomonadati</taxon>
        <taxon>Pseudomonadota</taxon>
        <taxon>Gammaproteobacteria</taxon>
        <taxon>Enterobacterales</taxon>
        <taxon>Yersiniaceae</taxon>
        <taxon>Rouxiella</taxon>
    </lineage>
</organism>
<dbReference type="Proteomes" id="UP000705283">
    <property type="component" value="Unassembled WGS sequence"/>
</dbReference>
<comment type="caution">
    <text evidence="2">The sequence shown here is derived from an EMBL/GenBank/DDBJ whole genome shotgun (WGS) entry which is preliminary data.</text>
</comment>
<feature type="domain" description="NAD(P)-binding" evidence="1">
    <location>
        <begin position="7"/>
        <end position="191"/>
    </location>
</feature>
<sequence length="206" mass="22355">MKLAIFGASGATGRHLVNQALSSGHSVTALVRTPDSLQINHVGLKLIVGELYNSVIVESVIRDADAVISVLGARKGKAQNICTDGLSKIIPAMQKFCVKRLIALSAYGASETHNASLFIRFVRSIISEKMRDKDGMEDLVRASHTDWTLIRPPMLTNGEASKNYRSGIDLRPGITGRISRADLASFILQTVVSRSYIHEAAIVLNE</sequence>
<dbReference type="Gene3D" id="3.40.50.720">
    <property type="entry name" value="NAD(P)-binding Rossmann-like Domain"/>
    <property type="match status" value="1"/>
</dbReference>
<dbReference type="SUPFAM" id="SSF51735">
    <property type="entry name" value="NAD(P)-binding Rossmann-fold domains"/>
    <property type="match status" value="1"/>
</dbReference>
<evidence type="ECO:0000313" key="2">
    <source>
        <dbReference type="EMBL" id="MBF6636413.1"/>
    </source>
</evidence>
<reference evidence="2" key="1">
    <citation type="submission" date="2020-11" db="EMBL/GenBank/DDBJ databases">
        <authorList>
            <person name="Lee S.D."/>
        </authorList>
    </citation>
    <scope>NUCLEOTIDE SEQUENCE</scope>
    <source>
        <strain evidence="2">SAP-2</strain>
    </source>
</reference>
<dbReference type="InterPro" id="IPR036291">
    <property type="entry name" value="NAD(P)-bd_dom_sf"/>
</dbReference>
<gene>
    <name evidence="2" type="ORF">ITX54_07050</name>
</gene>